<name>W6RIC6_9HYPH</name>
<organism evidence="1 2">
    <name type="scientific">Rhizobium favelukesii</name>
    <dbReference type="NCBI Taxonomy" id="348824"/>
    <lineage>
        <taxon>Bacteria</taxon>
        <taxon>Pseudomonadati</taxon>
        <taxon>Pseudomonadota</taxon>
        <taxon>Alphaproteobacteria</taxon>
        <taxon>Hyphomicrobiales</taxon>
        <taxon>Rhizobiaceae</taxon>
        <taxon>Rhizobium/Agrobacterium group</taxon>
        <taxon>Rhizobium</taxon>
    </lineage>
</organism>
<reference evidence="1" key="1">
    <citation type="submission" date="2013-11" db="EMBL/GenBank/DDBJ databases">
        <title>Draft genome sequence of the broad-host-range Rhizobium sp. LPU83 strain, a member of the low-genetic diversity Oregon-like Rhizobium sp. group.</title>
        <authorList>
            <person name="Wibberg D."/>
            <person name="Puehler A."/>
            <person name="Schlueter A."/>
        </authorList>
    </citation>
    <scope>NUCLEOTIDE SEQUENCE [LARGE SCALE GENOMIC DNA]</scope>
    <source>
        <strain evidence="1">LPU83</strain>
        <plasmid evidence="1">pLPU83c</plasmid>
    </source>
</reference>
<dbReference type="EMBL" id="HG916854">
    <property type="protein sequence ID" value="CDM60937.1"/>
    <property type="molecule type" value="Genomic_DNA"/>
</dbReference>
<keyword evidence="2" id="KW-1185">Reference proteome</keyword>
<dbReference type="Proteomes" id="UP000019443">
    <property type="component" value="Plasmid pLPU83c"/>
</dbReference>
<dbReference type="HOGENOM" id="CLU_2071198_0_0_5"/>
<evidence type="ECO:0000313" key="1">
    <source>
        <dbReference type="EMBL" id="CDM60937.1"/>
    </source>
</evidence>
<gene>
    <name evidence="1" type="ORF">LPU83_pLPU83c_0375</name>
</gene>
<keyword evidence="1" id="KW-0614">Plasmid</keyword>
<sequence length="121" mass="13137">MFRISIWKILGLSPTPTRIAMLFAACASVPFYPVGYSQAAGNQFKDFPFVIGCEYKGMFHAFFLSRITPDGLATYVASERIAGTISLDGHAKAVGEQKGGTCVGKTLEELRNSGQAHYLQP</sequence>
<protein>
    <submittedName>
        <fullName evidence="1">Uncharacterized protein</fullName>
    </submittedName>
</protein>
<geneLocation type="plasmid" evidence="1 2">
    <name>pLPU83c</name>
</geneLocation>
<dbReference type="AlphaFoldDB" id="W6RIC6"/>
<proteinExistence type="predicted"/>
<dbReference type="KEGG" id="rhl:LPU83_pLPU83c_0375"/>
<evidence type="ECO:0000313" key="2">
    <source>
        <dbReference type="Proteomes" id="UP000019443"/>
    </source>
</evidence>
<accession>W6RIC6</accession>
<dbReference type="PATRIC" id="fig|348824.6.peg.5098"/>